<evidence type="ECO:0000313" key="2">
    <source>
        <dbReference type="EMBL" id="KAG6379804.1"/>
    </source>
</evidence>
<dbReference type="OrthoDB" id="2692546at2759"/>
<gene>
    <name evidence="2" type="ORF">JVT61DRAFT_10349</name>
</gene>
<dbReference type="EMBL" id="JAGFBS010000004">
    <property type="protein sequence ID" value="KAG6379804.1"/>
    <property type="molecule type" value="Genomic_DNA"/>
</dbReference>
<evidence type="ECO:0000313" key="3">
    <source>
        <dbReference type="Proteomes" id="UP000683000"/>
    </source>
</evidence>
<feature type="compositionally biased region" description="Basic residues" evidence="1">
    <location>
        <begin position="1"/>
        <end position="10"/>
    </location>
</feature>
<accession>A0A8I2YV09</accession>
<dbReference type="Proteomes" id="UP000683000">
    <property type="component" value="Unassembled WGS sequence"/>
</dbReference>
<feature type="compositionally biased region" description="Low complexity" evidence="1">
    <location>
        <begin position="19"/>
        <end position="34"/>
    </location>
</feature>
<proteinExistence type="predicted"/>
<reference evidence="2" key="1">
    <citation type="submission" date="2021-03" db="EMBL/GenBank/DDBJ databases">
        <title>Evolutionary innovations through gain and loss of genes in the ectomycorrhizal Boletales.</title>
        <authorList>
            <person name="Wu G."/>
            <person name="Miyauchi S."/>
            <person name="Morin E."/>
            <person name="Yang Z.-L."/>
            <person name="Xu J."/>
            <person name="Martin F.M."/>
        </authorList>
    </citation>
    <scope>NUCLEOTIDE SEQUENCE</scope>
    <source>
        <strain evidence="2">BR01</strain>
    </source>
</reference>
<organism evidence="2 3">
    <name type="scientific">Boletus reticuloceps</name>
    <dbReference type="NCBI Taxonomy" id="495285"/>
    <lineage>
        <taxon>Eukaryota</taxon>
        <taxon>Fungi</taxon>
        <taxon>Dikarya</taxon>
        <taxon>Basidiomycota</taxon>
        <taxon>Agaricomycotina</taxon>
        <taxon>Agaricomycetes</taxon>
        <taxon>Agaricomycetidae</taxon>
        <taxon>Boletales</taxon>
        <taxon>Boletineae</taxon>
        <taxon>Boletaceae</taxon>
        <taxon>Boletoideae</taxon>
        <taxon>Boletus</taxon>
    </lineage>
</organism>
<sequence>MGGRGSRKQSRQVCTNALPVPASAASTAPPVSEVRPACQCCPPTQYRNGESEDERELLDIHEDSPSPSDSDLPSSSPPHGRIGTRGIMGNAAAYAVNTTRTDPLATSNLDAQTRSRTIAFDIHHFFRKEAERTTCIPCDPKTANGPLWIQLESKHMLAYLEMLEKEHWLMQSKLLKAAFSTGYMFNTLRGVLSKPGYAHRHWPMP</sequence>
<keyword evidence="3" id="KW-1185">Reference proteome</keyword>
<evidence type="ECO:0000256" key="1">
    <source>
        <dbReference type="SAM" id="MobiDB-lite"/>
    </source>
</evidence>
<name>A0A8I2YV09_9AGAM</name>
<feature type="region of interest" description="Disordered" evidence="1">
    <location>
        <begin position="1"/>
        <end position="84"/>
    </location>
</feature>
<comment type="caution">
    <text evidence="2">The sequence shown here is derived from an EMBL/GenBank/DDBJ whole genome shotgun (WGS) entry which is preliminary data.</text>
</comment>
<feature type="compositionally biased region" description="Low complexity" evidence="1">
    <location>
        <begin position="65"/>
        <end position="78"/>
    </location>
</feature>
<protein>
    <submittedName>
        <fullName evidence="2">Uncharacterized protein</fullName>
    </submittedName>
</protein>
<dbReference type="AlphaFoldDB" id="A0A8I2YV09"/>